<evidence type="ECO:0000313" key="2">
    <source>
        <dbReference type="Proteomes" id="UP000664477"/>
    </source>
</evidence>
<comment type="caution">
    <text evidence="1">The sequence shown here is derived from an EMBL/GenBank/DDBJ whole genome shotgun (WGS) entry which is preliminary data.</text>
</comment>
<protein>
    <submittedName>
        <fullName evidence="1">Uncharacterized protein</fullName>
    </submittedName>
</protein>
<gene>
    <name evidence="1" type="ORF">J4727_07285</name>
</gene>
<dbReference type="EMBL" id="JAGETQ010000028">
    <property type="protein sequence ID" value="MBO1916072.1"/>
    <property type="molecule type" value="Genomic_DNA"/>
</dbReference>
<sequence>MQGKGEIYSTENKIRVVVTRSDCNGAIFWRCELAEQNCPAWRLGTLKIAPHILTLKQTAVAKVMGYLLMILHPANFQRVIKRYCPILSNAWR</sequence>
<dbReference type="AlphaFoldDB" id="A0A939NGY7"/>
<evidence type="ECO:0000313" key="1">
    <source>
        <dbReference type="EMBL" id="MBO1916072.1"/>
    </source>
</evidence>
<proteinExistence type="predicted"/>
<reference evidence="1" key="1">
    <citation type="submission" date="2021-03" db="EMBL/GenBank/DDBJ databases">
        <title>Molecular epidemiology and mechanisms of colistin and carbapenem resistance in Enterobacteriaceae from clinical isolates, the environment and porcine samples in Pretoria, South Africa.</title>
        <authorList>
            <person name="Bogoshi D."/>
            <person name="Mbelle N.M."/>
            <person name="Naidoo V."/>
            <person name="Osei Sekyere J."/>
        </authorList>
    </citation>
    <scope>NUCLEOTIDE SEQUENCE</scope>
    <source>
        <strain evidence="1">C052</strain>
    </source>
</reference>
<dbReference type="Proteomes" id="UP000664477">
    <property type="component" value="Unassembled WGS sequence"/>
</dbReference>
<name>A0A939NGY7_PRORE</name>
<organism evidence="1 2">
    <name type="scientific">Providencia rettgeri</name>
    <dbReference type="NCBI Taxonomy" id="587"/>
    <lineage>
        <taxon>Bacteria</taxon>
        <taxon>Pseudomonadati</taxon>
        <taxon>Pseudomonadota</taxon>
        <taxon>Gammaproteobacteria</taxon>
        <taxon>Enterobacterales</taxon>
        <taxon>Morganellaceae</taxon>
        <taxon>Providencia</taxon>
    </lineage>
</organism>
<accession>A0A939NGY7</accession>